<reference evidence="2" key="3">
    <citation type="submission" date="2025-09" db="UniProtKB">
        <authorList>
            <consortium name="Ensembl"/>
        </authorList>
    </citation>
    <scope>IDENTIFICATION</scope>
</reference>
<organism evidence="2 3">
    <name type="scientific">Ciona savignyi</name>
    <name type="common">Pacific transparent sea squirt</name>
    <dbReference type="NCBI Taxonomy" id="51511"/>
    <lineage>
        <taxon>Eukaryota</taxon>
        <taxon>Metazoa</taxon>
        <taxon>Chordata</taxon>
        <taxon>Tunicata</taxon>
        <taxon>Ascidiacea</taxon>
        <taxon>Phlebobranchia</taxon>
        <taxon>Cionidae</taxon>
        <taxon>Ciona</taxon>
    </lineage>
</organism>
<reference evidence="2" key="2">
    <citation type="submission" date="2025-08" db="UniProtKB">
        <authorList>
            <consortium name="Ensembl"/>
        </authorList>
    </citation>
    <scope>IDENTIFICATION</scope>
</reference>
<evidence type="ECO:0000256" key="1">
    <source>
        <dbReference type="SAM" id="MobiDB-lite"/>
    </source>
</evidence>
<sequence>MSSNDALLTSLRTSYATSEAGPSNGVHAGSPMLIGDGKTGSFTTDDDEDHEYQVIPDNLPTPTPTRSTK</sequence>
<proteinExistence type="predicted"/>
<dbReference type="AlphaFoldDB" id="H2Y4J9"/>
<reference evidence="3" key="1">
    <citation type="submission" date="2003-08" db="EMBL/GenBank/DDBJ databases">
        <authorList>
            <person name="Birren B."/>
            <person name="Nusbaum C."/>
            <person name="Abebe A."/>
            <person name="Abouelleil A."/>
            <person name="Adekoya E."/>
            <person name="Ait-zahra M."/>
            <person name="Allen N."/>
            <person name="Allen T."/>
            <person name="An P."/>
            <person name="Anderson M."/>
            <person name="Anderson S."/>
            <person name="Arachchi H."/>
            <person name="Armbruster J."/>
            <person name="Bachantsang P."/>
            <person name="Baldwin J."/>
            <person name="Barry A."/>
            <person name="Bayul T."/>
            <person name="Blitshsteyn B."/>
            <person name="Bloom T."/>
            <person name="Blye J."/>
            <person name="Boguslavskiy L."/>
            <person name="Borowsky M."/>
            <person name="Boukhgalter B."/>
            <person name="Brunache A."/>
            <person name="Butler J."/>
            <person name="Calixte N."/>
            <person name="Calvo S."/>
            <person name="Camarata J."/>
            <person name="Campo K."/>
            <person name="Chang J."/>
            <person name="Cheshatsang Y."/>
            <person name="Citroen M."/>
            <person name="Collymore A."/>
            <person name="Considine T."/>
            <person name="Cook A."/>
            <person name="Cooke P."/>
            <person name="Corum B."/>
            <person name="Cuomo C."/>
            <person name="David R."/>
            <person name="Dawoe T."/>
            <person name="Degray S."/>
            <person name="Dodge S."/>
            <person name="Dooley K."/>
            <person name="Dorje P."/>
            <person name="Dorjee K."/>
            <person name="Dorris L."/>
            <person name="Duffey N."/>
            <person name="Dupes A."/>
            <person name="Elkins T."/>
            <person name="Engels R."/>
            <person name="Erickson J."/>
            <person name="Farina A."/>
            <person name="Faro S."/>
            <person name="Ferreira P."/>
            <person name="Fischer H."/>
            <person name="Fitzgerald M."/>
            <person name="Foley K."/>
            <person name="Gage D."/>
            <person name="Galagan J."/>
            <person name="Gearin G."/>
            <person name="Gnerre S."/>
            <person name="Gnirke A."/>
            <person name="Goyette A."/>
            <person name="Graham J."/>
            <person name="Grandbois E."/>
            <person name="Gyaltsen K."/>
            <person name="Hafez N."/>
            <person name="Hagopian D."/>
            <person name="Hagos B."/>
            <person name="Hall J."/>
            <person name="Hatcher B."/>
            <person name="Heller A."/>
            <person name="Higgins H."/>
            <person name="Honan T."/>
            <person name="Horn A."/>
            <person name="Houde N."/>
            <person name="Hughes L."/>
            <person name="Hulme W."/>
            <person name="Husby E."/>
            <person name="Iliev I."/>
            <person name="Jaffe D."/>
            <person name="Jones C."/>
            <person name="Kamal M."/>
            <person name="Kamat A."/>
            <person name="Kamvysselis M."/>
            <person name="Karlsson E."/>
            <person name="Kells C."/>
            <person name="Kieu A."/>
            <person name="Kisner P."/>
            <person name="Kodira C."/>
            <person name="Kulbokas E."/>
            <person name="Labutti K."/>
            <person name="Lama D."/>
            <person name="Landers T."/>
            <person name="Leger J."/>
            <person name="Levine S."/>
            <person name="Lewis D."/>
            <person name="Lewis T."/>
            <person name="Lindblad-toh K."/>
            <person name="Liu X."/>
            <person name="Lokyitsang T."/>
            <person name="Lokyitsang Y."/>
            <person name="Lucien O."/>
            <person name="Lui A."/>
            <person name="Ma L.J."/>
            <person name="Mabbitt R."/>
            <person name="Macdonald J."/>
            <person name="Maclean C."/>
            <person name="Major J."/>
            <person name="Manning J."/>
            <person name="Marabella R."/>
            <person name="Maru K."/>
            <person name="Matthews C."/>
            <person name="Mauceli E."/>
            <person name="Mccarthy M."/>
            <person name="Mcdonough S."/>
            <person name="Mcghee T."/>
            <person name="Meldrim J."/>
            <person name="Meneus L."/>
            <person name="Mesirov J."/>
            <person name="Mihalev A."/>
            <person name="Mihova T."/>
            <person name="Mikkelsen T."/>
            <person name="Mlenga V."/>
            <person name="Moru K."/>
            <person name="Mozes J."/>
            <person name="Mulrain L."/>
            <person name="Munson G."/>
            <person name="Naylor J."/>
            <person name="Newes C."/>
            <person name="Nguyen C."/>
            <person name="Nguyen N."/>
            <person name="Nguyen T."/>
            <person name="Nicol R."/>
            <person name="Nielsen C."/>
            <person name="Nizzari M."/>
            <person name="Norbu C."/>
            <person name="Norbu N."/>
            <person name="O'donnell P."/>
            <person name="Okoawo O."/>
            <person name="O'leary S."/>
            <person name="Omotosho B."/>
            <person name="O'neill K."/>
            <person name="Osman S."/>
            <person name="Parker S."/>
            <person name="Perrin D."/>
            <person name="Phunkhang P."/>
            <person name="Piqani B."/>
            <person name="Purcell S."/>
            <person name="Rachupka T."/>
            <person name="Ramasamy U."/>
            <person name="Rameau R."/>
            <person name="Ray V."/>
            <person name="Raymond C."/>
            <person name="Retta R."/>
            <person name="Richardson S."/>
            <person name="Rise C."/>
            <person name="Rodriguez J."/>
            <person name="Rogers J."/>
            <person name="Rogov P."/>
            <person name="Rutman M."/>
            <person name="Schupbach R."/>
            <person name="Seaman C."/>
            <person name="Settipalli S."/>
            <person name="Sharpe T."/>
            <person name="Sheridan J."/>
            <person name="Sherpa N."/>
            <person name="Shi J."/>
            <person name="Smirnov S."/>
            <person name="Smith C."/>
            <person name="Sougnez C."/>
            <person name="Spencer B."/>
            <person name="Stalker J."/>
            <person name="Stange-thomann N."/>
            <person name="Stavropoulos S."/>
            <person name="Stetson K."/>
            <person name="Stone C."/>
            <person name="Stone S."/>
            <person name="Stubbs M."/>
            <person name="Talamas J."/>
            <person name="Tchuinga P."/>
            <person name="Tenzing P."/>
            <person name="Tesfaye S."/>
            <person name="Theodore J."/>
            <person name="Thoulutsang Y."/>
            <person name="Topham K."/>
            <person name="Towey S."/>
            <person name="Tsamla T."/>
            <person name="Tsomo N."/>
            <person name="Vallee D."/>
            <person name="Vassiliev H."/>
            <person name="Venkataraman V."/>
            <person name="Vinson J."/>
            <person name="Vo A."/>
            <person name="Wade C."/>
            <person name="Wang S."/>
            <person name="Wangchuk T."/>
            <person name="Wangdi T."/>
            <person name="Whittaker C."/>
            <person name="Wilkinson J."/>
            <person name="Wu Y."/>
            <person name="Wyman D."/>
            <person name="Yadav S."/>
            <person name="Yang S."/>
            <person name="Yang X."/>
            <person name="Yeager S."/>
            <person name="Yee E."/>
            <person name="Young G."/>
            <person name="Zainoun J."/>
            <person name="Zembeck L."/>
            <person name="Zimmer A."/>
            <person name="Zody M."/>
            <person name="Lander E."/>
        </authorList>
    </citation>
    <scope>NUCLEOTIDE SEQUENCE [LARGE SCALE GENOMIC DNA]</scope>
</reference>
<evidence type="ECO:0000313" key="3">
    <source>
        <dbReference type="Proteomes" id="UP000007875"/>
    </source>
</evidence>
<dbReference type="Proteomes" id="UP000007875">
    <property type="component" value="Unassembled WGS sequence"/>
</dbReference>
<feature type="region of interest" description="Disordered" evidence="1">
    <location>
        <begin position="15"/>
        <end position="69"/>
    </location>
</feature>
<name>H2Y4J9_CIOSA</name>
<accession>H2Y4J9</accession>
<evidence type="ECO:0000313" key="2">
    <source>
        <dbReference type="Ensembl" id="ENSCSAVP00000000247.1"/>
    </source>
</evidence>
<dbReference type="InParanoid" id="H2Y4J9"/>
<dbReference type="Ensembl" id="ENSCSAVT00000000249.1">
    <property type="protein sequence ID" value="ENSCSAVP00000000247.1"/>
    <property type="gene ID" value="ENSCSAVG00000000137.1"/>
</dbReference>
<keyword evidence="3" id="KW-1185">Reference proteome</keyword>
<protein>
    <submittedName>
        <fullName evidence="2">Uncharacterized protein</fullName>
    </submittedName>
</protein>
<dbReference type="HOGENOM" id="CLU_2782363_0_0_1"/>